<dbReference type="InterPro" id="IPR041489">
    <property type="entry name" value="PDZ_6"/>
</dbReference>
<evidence type="ECO:0000256" key="4">
    <source>
        <dbReference type="ARBA" id="ARBA00022825"/>
    </source>
</evidence>
<evidence type="ECO:0000256" key="2">
    <source>
        <dbReference type="ARBA" id="ARBA00022670"/>
    </source>
</evidence>
<dbReference type="GO" id="GO:0007165">
    <property type="term" value="P:signal transduction"/>
    <property type="evidence" value="ECO:0007669"/>
    <property type="project" value="TreeGrafter"/>
</dbReference>
<proteinExistence type="inferred from homology"/>
<evidence type="ECO:0000256" key="5">
    <source>
        <dbReference type="RuleBase" id="RU004404"/>
    </source>
</evidence>
<dbReference type="InterPro" id="IPR005151">
    <property type="entry name" value="Tail-specific_protease"/>
</dbReference>
<evidence type="ECO:0000259" key="6">
    <source>
        <dbReference type="PROSITE" id="PS50106"/>
    </source>
</evidence>
<dbReference type="EMBL" id="JADIMX010000141">
    <property type="protein sequence ID" value="MBO8435172.1"/>
    <property type="molecule type" value="Genomic_DNA"/>
</dbReference>
<dbReference type="InterPro" id="IPR055210">
    <property type="entry name" value="CtpA/B_N"/>
</dbReference>
<dbReference type="Gene3D" id="3.30.750.44">
    <property type="match status" value="1"/>
</dbReference>
<gene>
    <name evidence="7" type="ORF">IAC55_07625</name>
</gene>
<dbReference type="Pfam" id="PF17820">
    <property type="entry name" value="PDZ_6"/>
    <property type="match status" value="1"/>
</dbReference>
<dbReference type="Pfam" id="PF22694">
    <property type="entry name" value="CtpB_N-like"/>
    <property type="match status" value="1"/>
</dbReference>
<keyword evidence="2 5" id="KW-0645">Protease</keyword>
<dbReference type="NCBIfam" id="TIGR00225">
    <property type="entry name" value="prc"/>
    <property type="match status" value="1"/>
</dbReference>
<dbReference type="InterPro" id="IPR036034">
    <property type="entry name" value="PDZ_sf"/>
</dbReference>
<dbReference type="InterPro" id="IPR029045">
    <property type="entry name" value="ClpP/crotonase-like_dom_sf"/>
</dbReference>
<dbReference type="SMART" id="SM00245">
    <property type="entry name" value="TSPc"/>
    <property type="match status" value="1"/>
</dbReference>
<dbReference type="GO" id="GO:0008236">
    <property type="term" value="F:serine-type peptidase activity"/>
    <property type="evidence" value="ECO:0007669"/>
    <property type="project" value="UniProtKB-KW"/>
</dbReference>
<dbReference type="PROSITE" id="PS50106">
    <property type="entry name" value="PDZ"/>
    <property type="match status" value="1"/>
</dbReference>
<feature type="domain" description="PDZ" evidence="6">
    <location>
        <begin position="90"/>
        <end position="160"/>
    </location>
</feature>
<dbReference type="CDD" id="cd07560">
    <property type="entry name" value="Peptidase_S41_CPP"/>
    <property type="match status" value="1"/>
</dbReference>
<dbReference type="InterPro" id="IPR004447">
    <property type="entry name" value="Peptidase_S41A"/>
</dbReference>
<dbReference type="SUPFAM" id="SSF52096">
    <property type="entry name" value="ClpP/crotonase"/>
    <property type="match status" value="1"/>
</dbReference>
<dbReference type="GO" id="GO:0030288">
    <property type="term" value="C:outer membrane-bounded periplasmic space"/>
    <property type="evidence" value="ECO:0007669"/>
    <property type="project" value="TreeGrafter"/>
</dbReference>
<name>A0A9D9H4S9_9FIRM</name>
<dbReference type="PANTHER" id="PTHR32060">
    <property type="entry name" value="TAIL-SPECIFIC PROTEASE"/>
    <property type="match status" value="1"/>
</dbReference>
<dbReference type="Proteomes" id="UP000823611">
    <property type="component" value="Unassembled WGS sequence"/>
</dbReference>
<comment type="similarity">
    <text evidence="1 5">Belongs to the peptidase S41A family.</text>
</comment>
<keyword evidence="3 5" id="KW-0378">Hydrolase</keyword>
<evidence type="ECO:0000313" key="7">
    <source>
        <dbReference type="EMBL" id="MBO8435172.1"/>
    </source>
</evidence>
<dbReference type="AlphaFoldDB" id="A0A9D9H4S9"/>
<evidence type="ECO:0000256" key="1">
    <source>
        <dbReference type="ARBA" id="ARBA00009179"/>
    </source>
</evidence>
<dbReference type="SMART" id="SM00228">
    <property type="entry name" value="PDZ"/>
    <property type="match status" value="1"/>
</dbReference>
<dbReference type="GO" id="GO:0004175">
    <property type="term" value="F:endopeptidase activity"/>
    <property type="evidence" value="ECO:0007669"/>
    <property type="project" value="TreeGrafter"/>
</dbReference>
<protein>
    <submittedName>
        <fullName evidence="7">S41 family peptidase</fullName>
    </submittedName>
</protein>
<dbReference type="PANTHER" id="PTHR32060:SF30">
    <property type="entry name" value="CARBOXY-TERMINAL PROCESSING PROTEASE CTPA"/>
    <property type="match status" value="1"/>
</dbReference>
<comment type="caution">
    <text evidence="7">The sequence shown here is derived from an EMBL/GenBank/DDBJ whole genome shotgun (WGS) entry which is preliminary data.</text>
</comment>
<dbReference type="CDD" id="cd06782">
    <property type="entry name" value="cpPDZ_CPP-like"/>
    <property type="match status" value="1"/>
</dbReference>
<dbReference type="SUPFAM" id="SSF50156">
    <property type="entry name" value="PDZ domain-like"/>
    <property type="match status" value="1"/>
</dbReference>
<organism evidence="7 8">
    <name type="scientific">Candidatus Fimicola merdigallinarum</name>
    <dbReference type="NCBI Taxonomy" id="2840819"/>
    <lineage>
        <taxon>Bacteria</taxon>
        <taxon>Bacillati</taxon>
        <taxon>Bacillota</taxon>
        <taxon>Clostridia</taxon>
        <taxon>Lachnospirales</taxon>
        <taxon>Lachnospiraceae</taxon>
        <taxon>Lachnospiraceae incertae sedis</taxon>
        <taxon>Candidatus Fimicola</taxon>
    </lineage>
</organism>
<dbReference type="Gene3D" id="3.90.226.10">
    <property type="entry name" value="2-enoyl-CoA Hydratase, Chain A, domain 1"/>
    <property type="match status" value="1"/>
</dbReference>
<dbReference type="GO" id="GO:0006508">
    <property type="term" value="P:proteolysis"/>
    <property type="evidence" value="ECO:0007669"/>
    <property type="project" value="UniProtKB-KW"/>
</dbReference>
<reference evidence="7" key="1">
    <citation type="submission" date="2020-10" db="EMBL/GenBank/DDBJ databases">
        <authorList>
            <person name="Gilroy R."/>
        </authorList>
    </citation>
    <scope>NUCLEOTIDE SEQUENCE</scope>
    <source>
        <strain evidence="7">F6-4510</strain>
    </source>
</reference>
<dbReference type="FunFam" id="2.30.42.10:FF:000063">
    <property type="entry name" value="Peptidase, S41 family"/>
    <property type="match status" value="1"/>
</dbReference>
<sequence length="391" mass="42501">MSKKPFFKGVAVGVVVTLAVTILFNAISMANGIGGKKDLGVSEKISLIATMLDKKYVDDIDLDEIQEGIYDGMVKAIGDPYTDYMTAEEFSQFLSDNEGEFFGVGIEVVSDKDDGSIRVIAPIVGTPAEKAGILPEDRIIKVNDTDVSGDDIDTAIDLIKGDEGTPVNITVYRKNTGEIKSFDIVRAKIDVVTVESKVVDDNIGYLRITSFKENTYEQFKNEYESLMAKNIKGLVIDLRNNPGGNLDVVERITDMLVPEGTLVYTIDKEGNRKDYKSDAECIDIPLCVLVNGNSASASEVLSGAVQDMGVGKLVGTQTFGKGLVQGLYPLSDGSGLKITIQKYYTPKGVCIQGTGITPDYVVELSDDVKYQLNIPEEQDTQLKKAIEVINQ</sequence>
<dbReference type="Gene3D" id="2.30.42.10">
    <property type="match status" value="1"/>
</dbReference>
<dbReference type="InterPro" id="IPR001478">
    <property type="entry name" value="PDZ"/>
</dbReference>
<reference evidence="7" key="2">
    <citation type="journal article" date="2021" name="PeerJ">
        <title>Extensive microbial diversity within the chicken gut microbiome revealed by metagenomics and culture.</title>
        <authorList>
            <person name="Gilroy R."/>
            <person name="Ravi A."/>
            <person name="Getino M."/>
            <person name="Pursley I."/>
            <person name="Horton D.L."/>
            <person name="Alikhan N.F."/>
            <person name="Baker D."/>
            <person name="Gharbi K."/>
            <person name="Hall N."/>
            <person name="Watson M."/>
            <person name="Adriaenssens E.M."/>
            <person name="Foster-Nyarko E."/>
            <person name="Jarju S."/>
            <person name="Secka A."/>
            <person name="Antonio M."/>
            <person name="Oren A."/>
            <person name="Chaudhuri R.R."/>
            <person name="La Ragione R."/>
            <person name="Hildebrand F."/>
            <person name="Pallen M.J."/>
        </authorList>
    </citation>
    <scope>NUCLEOTIDE SEQUENCE</scope>
    <source>
        <strain evidence="7">F6-4510</strain>
    </source>
</reference>
<dbReference type="Pfam" id="PF03572">
    <property type="entry name" value="Peptidase_S41"/>
    <property type="match status" value="1"/>
</dbReference>
<keyword evidence="4 5" id="KW-0720">Serine protease</keyword>
<evidence type="ECO:0000256" key="3">
    <source>
        <dbReference type="ARBA" id="ARBA00022801"/>
    </source>
</evidence>
<evidence type="ECO:0000313" key="8">
    <source>
        <dbReference type="Proteomes" id="UP000823611"/>
    </source>
</evidence>
<accession>A0A9D9H4S9</accession>